<dbReference type="OrthoDB" id="3365698at2759"/>
<evidence type="ECO:0000313" key="1">
    <source>
        <dbReference type="EMBL" id="KIK62009.1"/>
    </source>
</evidence>
<protein>
    <recommendedName>
        <fullName evidence="3">F-box domain-containing protein</fullName>
    </recommendedName>
</protein>
<reference evidence="1 2" key="1">
    <citation type="submission" date="2014-04" db="EMBL/GenBank/DDBJ databases">
        <title>Evolutionary Origins and Diversification of the Mycorrhizal Mutualists.</title>
        <authorList>
            <consortium name="DOE Joint Genome Institute"/>
            <consortium name="Mycorrhizal Genomics Consortium"/>
            <person name="Kohler A."/>
            <person name="Kuo A."/>
            <person name="Nagy L.G."/>
            <person name="Floudas D."/>
            <person name="Copeland A."/>
            <person name="Barry K.W."/>
            <person name="Cichocki N."/>
            <person name="Veneault-Fourrey C."/>
            <person name="LaButti K."/>
            <person name="Lindquist E.A."/>
            <person name="Lipzen A."/>
            <person name="Lundell T."/>
            <person name="Morin E."/>
            <person name="Murat C."/>
            <person name="Riley R."/>
            <person name="Ohm R."/>
            <person name="Sun H."/>
            <person name="Tunlid A."/>
            <person name="Henrissat B."/>
            <person name="Grigoriev I.V."/>
            <person name="Hibbett D.S."/>
            <person name="Martin F."/>
        </authorList>
    </citation>
    <scope>NUCLEOTIDE SEQUENCE [LARGE SCALE GENOMIC DNA]</scope>
    <source>
        <strain evidence="1 2">FD-317 M1</strain>
    </source>
</reference>
<keyword evidence="2" id="KW-1185">Reference proteome</keyword>
<dbReference type="HOGENOM" id="CLU_018544_3_0_1"/>
<dbReference type="AlphaFoldDB" id="A0A0D0CHA8"/>
<accession>A0A0D0CHA8</accession>
<feature type="non-terminal residue" evidence="1">
    <location>
        <position position="177"/>
    </location>
</feature>
<name>A0A0D0CHA8_9AGAR</name>
<organism evidence="1 2">
    <name type="scientific">Collybiopsis luxurians FD-317 M1</name>
    <dbReference type="NCBI Taxonomy" id="944289"/>
    <lineage>
        <taxon>Eukaryota</taxon>
        <taxon>Fungi</taxon>
        <taxon>Dikarya</taxon>
        <taxon>Basidiomycota</taxon>
        <taxon>Agaricomycotina</taxon>
        <taxon>Agaricomycetes</taxon>
        <taxon>Agaricomycetidae</taxon>
        <taxon>Agaricales</taxon>
        <taxon>Marasmiineae</taxon>
        <taxon>Omphalotaceae</taxon>
        <taxon>Collybiopsis</taxon>
        <taxon>Collybiopsis luxurians</taxon>
    </lineage>
</organism>
<gene>
    <name evidence="1" type="ORF">GYMLUDRAFT_165539</name>
</gene>
<proteinExistence type="predicted"/>
<dbReference type="EMBL" id="KN834769">
    <property type="protein sequence ID" value="KIK62009.1"/>
    <property type="molecule type" value="Genomic_DNA"/>
</dbReference>
<dbReference type="Gene3D" id="1.20.1280.50">
    <property type="match status" value="1"/>
</dbReference>
<evidence type="ECO:0008006" key="3">
    <source>
        <dbReference type="Google" id="ProtNLM"/>
    </source>
</evidence>
<sequence length="177" mass="19985">MASLPSFTWNTTTSAFASVIGTNYAPSLSELVQLKAALVEPQRELHRLQLEIARVQAVLDALLSEKNRVKTYIDAHRALISPVRQIPYETLAEIFKWCLPSETMFGVRSLKHAPLLLTMVCRDWRRVAIETPRLWSSLHIYFPPHIAQDAQGAASQRIAGVNLWLQRSRTLPVSISL</sequence>
<dbReference type="Proteomes" id="UP000053593">
    <property type="component" value="Unassembled WGS sequence"/>
</dbReference>
<evidence type="ECO:0000313" key="2">
    <source>
        <dbReference type="Proteomes" id="UP000053593"/>
    </source>
</evidence>